<evidence type="ECO:0000259" key="11">
    <source>
        <dbReference type="Pfam" id="PF07885"/>
    </source>
</evidence>
<evidence type="ECO:0000256" key="3">
    <source>
        <dbReference type="ARBA" id="ARBA00022692"/>
    </source>
</evidence>
<proteinExistence type="inferred from homology"/>
<feature type="transmembrane region" description="Helical" evidence="10">
    <location>
        <begin position="688"/>
        <end position="707"/>
    </location>
</feature>
<dbReference type="EMBL" id="JABCKV010000038">
    <property type="protein sequence ID" value="KAG5645495.1"/>
    <property type="molecule type" value="Genomic_DNA"/>
</dbReference>
<keyword evidence="6 10" id="KW-0472">Membrane</keyword>
<dbReference type="Proteomes" id="UP000775547">
    <property type="component" value="Unassembled WGS sequence"/>
</dbReference>
<feature type="transmembrane region" description="Helical" evidence="10">
    <location>
        <begin position="205"/>
        <end position="229"/>
    </location>
</feature>
<feature type="compositionally biased region" description="Polar residues" evidence="9">
    <location>
        <begin position="956"/>
        <end position="965"/>
    </location>
</feature>
<feature type="transmembrane region" description="Helical" evidence="10">
    <location>
        <begin position="283"/>
        <end position="316"/>
    </location>
</feature>
<feature type="region of interest" description="Disordered" evidence="9">
    <location>
        <begin position="498"/>
        <end position="538"/>
    </location>
</feature>
<dbReference type="GO" id="GO:0030322">
    <property type="term" value="P:stabilization of membrane potential"/>
    <property type="evidence" value="ECO:0007669"/>
    <property type="project" value="TreeGrafter"/>
</dbReference>
<keyword evidence="3 8" id="KW-0812">Transmembrane</keyword>
<evidence type="ECO:0000256" key="6">
    <source>
        <dbReference type="ARBA" id="ARBA00023136"/>
    </source>
</evidence>
<evidence type="ECO:0000256" key="7">
    <source>
        <dbReference type="ARBA" id="ARBA00023303"/>
    </source>
</evidence>
<feature type="compositionally biased region" description="Basic and acidic residues" evidence="9">
    <location>
        <begin position="50"/>
        <end position="67"/>
    </location>
</feature>
<comment type="similarity">
    <text evidence="8">Belongs to the two pore domain potassium channel (TC 1.A.1.8) family.</text>
</comment>
<dbReference type="PANTHER" id="PTHR11003">
    <property type="entry name" value="POTASSIUM CHANNEL, SUBFAMILY K"/>
    <property type="match status" value="1"/>
</dbReference>
<organism evidence="12 13">
    <name type="scientific">Asterophora parasitica</name>
    <dbReference type="NCBI Taxonomy" id="117018"/>
    <lineage>
        <taxon>Eukaryota</taxon>
        <taxon>Fungi</taxon>
        <taxon>Dikarya</taxon>
        <taxon>Basidiomycota</taxon>
        <taxon>Agaricomycotina</taxon>
        <taxon>Agaricomycetes</taxon>
        <taxon>Agaricomycetidae</taxon>
        <taxon>Agaricales</taxon>
        <taxon>Tricholomatineae</taxon>
        <taxon>Lyophyllaceae</taxon>
        <taxon>Asterophora</taxon>
    </lineage>
</organism>
<dbReference type="AlphaFoldDB" id="A0A9P7KE38"/>
<gene>
    <name evidence="12" type="ORF">DXG03_005904</name>
</gene>
<evidence type="ECO:0000313" key="13">
    <source>
        <dbReference type="Proteomes" id="UP000775547"/>
    </source>
</evidence>
<feature type="transmembrane region" description="Helical" evidence="10">
    <location>
        <begin position="132"/>
        <end position="153"/>
    </location>
</feature>
<evidence type="ECO:0000256" key="1">
    <source>
        <dbReference type="ARBA" id="ARBA00004141"/>
    </source>
</evidence>
<dbReference type="Pfam" id="PF07885">
    <property type="entry name" value="Ion_trans_2"/>
    <property type="match status" value="2"/>
</dbReference>
<evidence type="ECO:0000256" key="2">
    <source>
        <dbReference type="ARBA" id="ARBA00022448"/>
    </source>
</evidence>
<feature type="region of interest" description="Disordered" evidence="9">
    <location>
        <begin position="934"/>
        <end position="965"/>
    </location>
</feature>
<dbReference type="OrthoDB" id="297496at2759"/>
<dbReference type="PANTHER" id="PTHR11003:SF291">
    <property type="entry name" value="IP11374P"/>
    <property type="match status" value="1"/>
</dbReference>
<feature type="domain" description="Potassium channel" evidence="11">
    <location>
        <begin position="290"/>
        <end position="361"/>
    </location>
</feature>
<feature type="transmembrane region" description="Helical" evidence="10">
    <location>
        <begin position="657"/>
        <end position="676"/>
    </location>
</feature>
<accession>A0A9P7KE38</accession>
<protein>
    <recommendedName>
        <fullName evidence="11">Potassium channel domain-containing protein</fullName>
    </recommendedName>
</protein>
<evidence type="ECO:0000256" key="10">
    <source>
        <dbReference type="SAM" id="Phobius"/>
    </source>
</evidence>
<feature type="transmembrane region" description="Helical" evidence="10">
    <location>
        <begin position="241"/>
        <end position="262"/>
    </location>
</feature>
<dbReference type="InterPro" id="IPR003280">
    <property type="entry name" value="2pore_dom_K_chnl"/>
</dbReference>
<feature type="compositionally biased region" description="Basic and acidic residues" evidence="9">
    <location>
        <begin position="498"/>
        <end position="509"/>
    </location>
</feature>
<dbReference type="InterPro" id="IPR013099">
    <property type="entry name" value="K_chnl_dom"/>
</dbReference>
<evidence type="ECO:0000256" key="8">
    <source>
        <dbReference type="RuleBase" id="RU003857"/>
    </source>
</evidence>
<sequence length="965" mass="108093">MPLLPLNIIYQFFFAPSRTQAQPDPEKGSVPVPEPEEVDDRPDTGDTLAEENRAAEEESLPEPRDDNDIIDELEREEYPDTRKRRRRKFASFSTFTLTRKSSAVSWWARLKDVLDPRTSAADVEAYMPHYRYMPIVSGVIIPFSILLEIPGLTEDWYVRTEANHTVETHKNTQILDIALGFSIGFAVLANACLVTRFMEKKVKTMTLLCVLFLTIHDILNTTSVIVFGVEHHADDGFTYGQAFWMTVCSTSVSTLTNVTLVVDLVRTPDFAISGSGLTRKQRTLVISVMTLLAYIAFGALVQTYLIGLTFLNALYFTVVSIETIGFGDIVPNSTGSRVFTCLYSVFGILNLALTVGLTRETVLEGIEVGYRKRVKAMRERRKTVMFERRVFERWRAAITFRLRRIDAPIWVKDSPEQHHHRHCRWAARFIDTVLPWPTGQGRLAQNRYTHTVGYGHYPHPHEMHLNFEALTWVQLEAAAMEVGVPLRNLLPVGFKAKERREAEADERKRSGISAEDGESASGSWSSKGHTHIPVPPELTGMPLTHARLGRMVVMLGNFALAVHHSAFVRVPLPGEIKVAAAIAKRKSEREAADADAQSVDEASTQRARTVAEQYDALRASMADEERKAFYVRLSAVCVAFLLFWFVGAGIFCATEKWSYGTALYFCFIAFTTIGYGDITPKTPAGRSVFIFWALLGVGTVTILISILSDAYSSRYKSIFTSRIITQAIKRYQERARDSKQHPLGLPSNSLSCVSTRVPDTGSTSLQPFSPAVPTIHESPSAIDEALTHSQKRLDTQLESLPVKVLEHARNFGEEAQYLIEPEALDINKEAVPDGLRQLMDDVAGVERLGERIKGEILRDQDARNALLAISIENAFRKIMEIAEEAIQAAKERDRLKGIDIESGNEEMGREQVHLLAKGPIDDEEHRLYKSHECATLNAEEDEETGNTLGSVKKPSTKGQSTLKMK</sequence>
<comment type="subcellular location">
    <subcellularLocation>
        <location evidence="1">Membrane</location>
        <topology evidence="1">Multi-pass membrane protein</topology>
    </subcellularLocation>
</comment>
<feature type="transmembrane region" description="Helical" evidence="10">
    <location>
        <begin position="173"/>
        <end position="193"/>
    </location>
</feature>
<reference evidence="12" key="1">
    <citation type="submission" date="2020-07" db="EMBL/GenBank/DDBJ databases">
        <authorList>
            <person name="Nieuwenhuis M."/>
            <person name="Van De Peppel L.J.J."/>
        </authorList>
    </citation>
    <scope>NUCLEOTIDE SEQUENCE</scope>
    <source>
        <strain evidence="12">AP01</strain>
        <tissue evidence="12">Mycelium</tissue>
    </source>
</reference>
<name>A0A9P7KE38_9AGAR</name>
<feature type="region of interest" description="Disordered" evidence="9">
    <location>
        <begin position="17"/>
        <end position="70"/>
    </location>
</feature>
<evidence type="ECO:0000256" key="5">
    <source>
        <dbReference type="ARBA" id="ARBA00023065"/>
    </source>
</evidence>
<evidence type="ECO:0000256" key="9">
    <source>
        <dbReference type="SAM" id="MobiDB-lite"/>
    </source>
</evidence>
<dbReference type="GO" id="GO:0022841">
    <property type="term" value="F:potassium ion leak channel activity"/>
    <property type="evidence" value="ECO:0007669"/>
    <property type="project" value="TreeGrafter"/>
</dbReference>
<keyword evidence="13" id="KW-1185">Reference proteome</keyword>
<evidence type="ECO:0000256" key="4">
    <source>
        <dbReference type="ARBA" id="ARBA00022989"/>
    </source>
</evidence>
<keyword evidence="2 8" id="KW-0813">Transport</keyword>
<feature type="transmembrane region" description="Helical" evidence="10">
    <location>
        <begin position="629"/>
        <end position="651"/>
    </location>
</feature>
<keyword evidence="5 8" id="KW-0406">Ion transport</keyword>
<comment type="caution">
    <text evidence="12">The sequence shown here is derived from an EMBL/GenBank/DDBJ whole genome shotgun (WGS) entry which is preliminary data.</text>
</comment>
<keyword evidence="7 8" id="KW-0407">Ion channel</keyword>
<dbReference type="GO" id="GO:0005886">
    <property type="term" value="C:plasma membrane"/>
    <property type="evidence" value="ECO:0007669"/>
    <property type="project" value="TreeGrafter"/>
</dbReference>
<dbReference type="Gene3D" id="1.10.287.70">
    <property type="match status" value="2"/>
</dbReference>
<dbReference type="SUPFAM" id="SSF81324">
    <property type="entry name" value="Voltage-gated potassium channels"/>
    <property type="match status" value="2"/>
</dbReference>
<dbReference type="PRINTS" id="PR01333">
    <property type="entry name" value="2POREKCHANEL"/>
</dbReference>
<feature type="domain" description="Potassium channel" evidence="11">
    <location>
        <begin position="640"/>
        <end position="711"/>
    </location>
</feature>
<reference evidence="12" key="2">
    <citation type="submission" date="2021-10" db="EMBL/GenBank/DDBJ databases">
        <title>Phylogenomics reveals ancestral predisposition of the termite-cultivated fungus Termitomyces towards a domesticated lifestyle.</title>
        <authorList>
            <person name="Auxier B."/>
            <person name="Grum-Grzhimaylo A."/>
            <person name="Cardenas M.E."/>
            <person name="Lodge J.D."/>
            <person name="Laessoe T."/>
            <person name="Pedersen O."/>
            <person name="Smith M.E."/>
            <person name="Kuyper T.W."/>
            <person name="Franco-Molano E.A."/>
            <person name="Baroni T.J."/>
            <person name="Aanen D.K."/>
        </authorList>
    </citation>
    <scope>NUCLEOTIDE SEQUENCE</scope>
    <source>
        <strain evidence="12">AP01</strain>
        <tissue evidence="12">Mycelium</tissue>
    </source>
</reference>
<keyword evidence="4 10" id="KW-1133">Transmembrane helix</keyword>
<dbReference type="GO" id="GO:0015271">
    <property type="term" value="F:outward rectifier potassium channel activity"/>
    <property type="evidence" value="ECO:0007669"/>
    <property type="project" value="TreeGrafter"/>
</dbReference>
<evidence type="ECO:0000313" key="12">
    <source>
        <dbReference type="EMBL" id="KAG5645495.1"/>
    </source>
</evidence>